<organism evidence="1 2">
    <name type="scientific">Nicotiana tabacum</name>
    <name type="common">Common tobacco</name>
    <dbReference type="NCBI Taxonomy" id="4097"/>
    <lineage>
        <taxon>Eukaryota</taxon>
        <taxon>Viridiplantae</taxon>
        <taxon>Streptophyta</taxon>
        <taxon>Embryophyta</taxon>
        <taxon>Tracheophyta</taxon>
        <taxon>Spermatophyta</taxon>
        <taxon>Magnoliopsida</taxon>
        <taxon>eudicotyledons</taxon>
        <taxon>Gunneridae</taxon>
        <taxon>Pentapetalae</taxon>
        <taxon>asterids</taxon>
        <taxon>lamiids</taxon>
        <taxon>Solanales</taxon>
        <taxon>Solanaceae</taxon>
        <taxon>Nicotianoideae</taxon>
        <taxon>Nicotianeae</taxon>
        <taxon>Nicotiana</taxon>
    </lineage>
</organism>
<evidence type="ECO:0000313" key="1">
    <source>
        <dbReference type="Proteomes" id="UP000790787"/>
    </source>
</evidence>
<protein>
    <submittedName>
        <fullName evidence="2">Uncharacterized protein LOC107809484</fullName>
    </submittedName>
</protein>
<dbReference type="RefSeq" id="XP_075087376.1">
    <property type="nucleotide sequence ID" value="XM_075231275.1"/>
</dbReference>
<accession>A0AC58SQY2</accession>
<sequence>MFYRIAKSSSHFGPHTSSFDIDVHPGWSPASRVTPYLDFSYRFESLMELANHAIRKYNEKECNVYKYKVLKIEKVNYLQTAYHRYFMTVKVLNLTLATPIETFQIGAAEHVFNHNIVILCCRPKEEVVIAQLDNPVQT</sequence>
<reference evidence="1" key="1">
    <citation type="journal article" date="2014" name="Nat. Commun.">
        <title>The tobacco genome sequence and its comparison with those of tomato and potato.</title>
        <authorList>
            <person name="Sierro N."/>
            <person name="Battey J.N."/>
            <person name="Ouadi S."/>
            <person name="Bakaher N."/>
            <person name="Bovet L."/>
            <person name="Willig A."/>
            <person name="Goepfert S."/>
            <person name="Peitsch M.C."/>
            <person name="Ivanov N.V."/>
        </authorList>
    </citation>
    <scope>NUCLEOTIDE SEQUENCE [LARGE SCALE GENOMIC DNA]</scope>
</reference>
<proteinExistence type="predicted"/>
<gene>
    <name evidence="2" type="primary">LOC107809484</name>
</gene>
<reference evidence="2" key="2">
    <citation type="submission" date="2025-08" db="UniProtKB">
        <authorList>
            <consortium name="RefSeq"/>
        </authorList>
    </citation>
    <scope>IDENTIFICATION</scope>
    <source>
        <tissue evidence="2">Leaf</tissue>
    </source>
</reference>
<name>A0AC58SQY2_TOBAC</name>
<keyword evidence="1" id="KW-1185">Reference proteome</keyword>
<dbReference type="Proteomes" id="UP000790787">
    <property type="component" value="Chromosome 15"/>
</dbReference>
<evidence type="ECO:0000313" key="2">
    <source>
        <dbReference type="RefSeq" id="XP_075087376.1"/>
    </source>
</evidence>